<organism evidence="2 3">
    <name type="scientific">Dehalococcoides mccartyi</name>
    <dbReference type="NCBI Taxonomy" id="61435"/>
    <lineage>
        <taxon>Bacteria</taxon>
        <taxon>Bacillati</taxon>
        <taxon>Chloroflexota</taxon>
        <taxon>Dehalococcoidia</taxon>
        <taxon>Dehalococcoidales</taxon>
        <taxon>Dehalococcoidaceae</taxon>
        <taxon>Dehalococcoides</taxon>
    </lineage>
</organism>
<accession>A0A2J1DS13</accession>
<feature type="region of interest" description="Disordered" evidence="1">
    <location>
        <begin position="1"/>
        <end position="31"/>
    </location>
</feature>
<sequence length="31" mass="3769">MVEAKQRNFWENDPEESESEKFAIPVEITWE</sequence>
<evidence type="ECO:0000313" key="3">
    <source>
        <dbReference type="Proteomes" id="UP000233649"/>
    </source>
</evidence>
<reference evidence="2 3" key="1">
    <citation type="journal article" date="2017" name="FEMS Microbiol. Ecol.">
        <title>Reconstructed genomes of novel Dehalococcoides mccartyi strains from 1,2,3,4-tetrachlorodibenzo-p-dioxin-dechlorinating enrichment cultures reveal divergent reductive dehalogenase gene profiles.</title>
        <authorList>
            <person name="Dam H.T."/>
            <person name="Vollmers J."/>
            <person name="Kaster A.K."/>
            <person name="Haggblom M.M."/>
        </authorList>
    </citation>
    <scope>NUCLEOTIDE SEQUENCE [LARGE SCALE GENOMIC DNA]</scope>
    <source>
        <strain evidence="2 3">H1-3-2.001</strain>
    </source>
</reference>
<evidence type="ECO:0000256" key="1">
    <source>
        <dbReference type="SAM" id="MobiDB-lite"/>
    </source>
</evidence>
<feature type="compositionally biased region" description="Basic and acidic residues" evidence="1">
    <location>
        <begin position="1"/>
        <end position="10"/>
    </location>
</feature>
<name>A0A2J1DS13_9CHLR</name>
<comment type="caution">
    <text evidence="2">The sequence shown here is derived from an EMBL/GenBank/DDBJ whole genome shotgun (WGS) entry which is preliminary data.</text>
</comment>
<dbReference type="EMBL" id="PHFD01000404">
    <property type="protein sequence ID" value="PKH44912.1"/>
    <property type="molecule type" value="Genomic_DNA"/>
</dbReference>
<dbReference type="Proteomes" id="UP000233649">
    <property type="component" value="Unassembled WGS sequence"/>
</dbReference>
<evidence type="ECO:0000313" key="2">
    <source>
        <dbReference type="EMBL" id="PKH44912.1"/>
    </source>
</evidence>
<dbReference type="AlphaFoldDB" id="A0A2J1DS13"/>
<proteinExistence type="predicted"/>
<feature type="non-terminal residue" evidence="2">
    <location>
        <position position="31"/>
    </location>
</feature>
<protein>
    <submittedName>
        <fullName evidence="2">Uncharacterized protein</fullName>
    </submittedName>
</protein>
<gene>
    <name evidence="2" type="ORF">CVH13_01692</name>
</gene>